<reference evidence="8" key="1">
    <citation type="submission" date="2016-06" db="EMBL/GenBank/DDBJ databases">
        <title>First high quality genome sequence of Plasmodium coatneyi using continuous long reads from single molecule, real-time sequencing.</title>
        <authorList>
            <person name="Chien J.-T."/>
            <person name="Pakala S.B."/>
            <person name="Geraldo J.A."/>
            <person name="Lapp S.A."/>
            <person name="Barnwell J.W."/>
            <person name="Kissinger J.C."/>
            <person name="Galinski M.R."/>
            <person name="Humphrey J.C."/>
        </authorList>
    </citation>
    <scope>NUCLEOTIDE SEQUENCE [LARGE SCALE GENOMIC DNA]</scope>
    <source>
        <strain evidence="8">Hackeri</strain>
    </source>
</reference>
<evidence type="ECO:0000256" key="1">
    <source>
        <dbReference type="ARBA" id="ARBA00004240"/>
    </source>
</evidence>
<feature type="compositionally biased region" description="Basic and acidic residues" evidence="5">
    <location>
        <begin position="443"/>
        <end position="479"/>
    </location>
</feature>
<dbReference type="GeneID" id="30909244"/>
<feature type="compositionally biased region" description="Basic and acidic residues" evidence="5">
    <location>
        <begin position="1311"/>
        <end position="1322"/>
    </location>
</feature>
<dbReference type="Proteomes" id="UP000092716">
    <property type="component" value="Chromosome 9"/>
</dbReference>
<organism evidence="7 8">
    <name type="scientific">Plasmodium coatneyi</name>
    <dbReference type="NCBI Taxonomy" id="208452"/>
    <lineage>
        <taxon>Eukaryota</taxon>
        <taxon>Sar</taxon>
        <taxon>Alveolata</taxon>
        <taxon>Apicomplexa</taxon>
        <taxon>Aconoidasida</taxon>
        <taxon>Haemosporida</taxon>
        <taxon>Plasmodiidae</taxon>
        <taxon>Plasmodium</taxon>
    </lineage>
</organism>
<sequence>MEEHLFSYENIFRNKDLIIDEEIRDKNQKENRPPDEGKKGEMGDTTSGGEGRPIEVDYKGNPVEAVEEASTEVTRMTHVVDVRSEGQDTTVHRNRQIEPQSKKKIKNDISFVLRRDGPRGEPASGNSEINFWFSGKGTTMCGGADGQVGKEDQTHNNNLTTPRGNNPDGATDVKYGRRQDGGNGGIQNGPNGVDDVIGESNEEKQIRGDLRGDVIHLDRCKNGPSEKGEDAPRGGTSKGISWHAVSDNAARDNGAGEAAATALCFGTNGTFCYTRGRKVKFAPLICIMESGIRTTREGSHSGAAPAPSPSHTSANRSNSIEIRDNRLEEHVHGIRNFPGPFSRRTDKIDKKVINFLHGHMKINEKKYGNNLYEYTQKSCLYNYLLNVVKSPHLLDFNLKDVRVVRSGVKSDGGEKRRNVVSYFVESSRQQGNGHQSGRSDYSNCHHDWSGNHRASENNPREKSGNQDDQRRNNPPDVGEKGALNNKRTEMDEFEITGRETEKREFSSGDLYQGDNASWRTSEHCRDVSSFNLGITWSDTNSCEKKKVFVQNEQYQFNDLVDPHFISAFAKMGTKEKITREDIYLEYYHLCIYNSEKAARVCMEKNLFRHFFLVLKKYNREKYRLMLSKYISHIDNSMDHEIEVTDGVKNIFRIYNPSVHSNIVKEAFVFFISLLNRESMTFQKNILVDYWYSFYVLIYHNFLFQFEENELNYQEYRDDIHIFFSFLIKQLFLHGRVTEGQFLYLQLYGNPCVFKVATEGNTTTYMKSFPVETHQLNKQGIEHSLWGGPHFDVLTFQMCEVVEYLNRSNEDNFFYEDLIEQKIRYAFTLLELGVLEQAKKYIEIIYYYVDVIRSQKKNYYLVHLYESLLSRAKYVLPSLRLHSGGIFSTNWTASNEDLPEGGMYNYKVISPHGGVGAHMGNPTQGKNVSREGDSYYVPFYQHINHNNVTMIPFGGKNPSGFNTDRVGSTYEGETTGRTSNPFRSNPASRPHISAPLTTHHNENNEKVVSYSPFSFAPTANNVATKVDQSNIHHDASNSRTSITPVENAPYERNDGNSISSSYHPPEMVASGGAEYTLAEKGITYEQYNGAYQNEAAQVSYFYGGGKPMAEGAVTSNMPDGGNSTTMSFQQINNPCNSGYNANWTGNHSGGSTQYGGMGSTVGQDNFAHYYDANWQAVYQTAGSFNHATDHAVQQASHQTAHQSAYPLSSKNYPSGGAVLYGGNAKPSEQSGNSGPPEVTEKKEQTYQPHGENNMDLINIGKTFISGFFSNIKEKIKMAEQTEEEEEENLFYYDYEKKRWREKGVTSDEEEERERQKMQREMEMKNVAPPPQAENPSNTNKKNPLNITDVRSRYVDYFN</sequence>
<comment type="subcellular location">
    <subcellularLocation>
        <location evidence="1">Endoplasmic reticulum</location>
    </subcellularLocation>
</comment>
<evidence type="ECO:0000313" key="8">
    <source>
        <dbReference type="Proteomes" id="UP000092716"/>
    </source>
</evidence>
<feature type="region of interest" description="Disordered" evidence="5">
    <location>
        <begin position="296"/>
        <end position="317"/>
    </location>
</feature>
<feature type="compositionally biased region" description="Low complexity" evidence="5">
    <location>
        <begin position="300"/>
        <end position="314"/>
    </location>
</feature>
<dbReference type="InterPro" id="IPR024298">
    <property type="entry name" value="Sec16_Sec23-bd"/>
</dbReference>
<feature type="region of interest" description="Disordered" evidence="5">
    <location>
        <begin position="1027"/>
        <end position="1064"/>
    </location>
</feature>
<dbReference type="GO" id="GO:0016192">
    <property type="term" value="P:vesicle-mediated transport"/>
    <property type="evidence" value="ECO:0007669"/>
    <property type="project" value="UniProtKB-KW"/>
</dbReference>
<feature type="region of interest" description="Disordered" evidence="5">
    <location>
        <begin position="20"/>
        <end position="59"/>
    </location>
</feature>
<keyword evidence="4" id="KW-0931">ER-Golgi transport</keyword>
<keyword evidence="2" id="KW-0813">Transport</keyword>
<dbReference type="RefSeq" id="XP_019914904.1">
    <property type="nucleotide sequence ID" value="XM_020059321.1"/>
</dbReference>
<evidence type="ECO:0000256" key="3">
    <source>
        <dbReference type="ARBA" id="ARBA00022824"/>
    </source>
</evidence>
<feature type="region of interest" description="Disordered" evidence="5">
    <location>
        <begin position="1215"/>
        <end position="1253"/>
    </location>
</feature>
<evidence type="ECO:0000256" key="5">
    <source>
        <dbReference type="SAM" id="MobiDB-lite"/>
    </source>
</evidence>
<dbReference type="OrthoDB" id="8918678at2759"/>
<feature type="compositionally biased region" description="Basic and acidic residues" evidence="5">
    <location>
        <begin position="210"/>
        <end position="232"/>
    </location>
</feature>
<protein>
    <recommendedName>
        <fullName evidence="6">Sec16 Sec23-binding domain-containing protein</fullName>
    </recommendedName>
</protein>
<feature type="compositionally biased region" description="Basic and acidic residues" evidence="5">
    <location>
        <begin position="486"/>
        <end position="506"/>
    </location>
</feature>
<feature type="compositionally biased region" description="Polar residues" evidence="5">
    <location>
        <begin position="968"/>
        <end position="986"/>
    </location>
</feature>
<feature type="region of interest" description="Disordered" evidence="5">
    <location>
        <begin position="210"/>
        <end position="241"/>
    </location>
</feature>
<dbReference type="Pfam" id="PF12931">
    <property type="entry name" value="TPR_Sec16"/>
    <property type="match status" value="1"/>
</dbReference>
<feature type="region of interest" description="Disordered" evidence="5">
    <location>
        <begin position="1300"/>
        <end position="1346"/>
    </location>
</feature>
<evidence type="ECO:0000256" key="4">
    <source>
        <dbReference type="ARBA" id="ARBA00022892"/>
    </source>
</evidence>
<gene>
    <name evidence="7" type="ORF">PCOAH_00025160</name>
</gene>
<evidence type="ECO:0000259" key="6">
    <source>
        <dbReference type="Pfam" id="PF12931"/>
    </source>
</evidence>
<keyword evidence="8" id="KW-1185">Reference proteome</keyword>
<feature type="compositionally biased region" description="Polar residues" evidence="5">
    <location>
        <begin position="425"/>
        <end position="442"/>
    </location>
</feature>
<dbReference type="VEuPathDB" id="PlasmoDB:PCOAH_00025160"/>
<feature type="region of interest" description="Disordered" evidence="5">
    <location>
        <begin position="968"/>
        <end position="987"/>
    </location>
</feature>
<feature type="compositionally biased region" description="Polar residues" evidence="5">
    <location>
        <begin position="1332"/>
        <end position="1344"/>
    </location>
</feature>
<feature type="domain" description="Sec16 Sec23-binding" evidence="6">
    <location>
        <begin position="593"/>
        <end position="865"/>
    </location>
</feature>
<dbReference type="KEGG" id="pcot:PCOAH_00025160"/>
<feature type="compositionally biased region" description="Polar residues" evidence="5">
    <location>
        <begin position="155"/>
        <end position="164"/>
    </location>
</feature>
<keyword evidence="3" id="KW-0256">Endoplasmic reticulum</keyword>
<dbReference type="EMBL" id="CP016247">
    <property type="protein sequence ID" value="ANQ08209.1"/>
    <property type="molecule type" value="Genomic_DNA"/>
</dbReference>
<dbReference type="GO" id="GO:0005783">
    <property type="term" value="C:endoplasmic reticulum"/>
    <property type="evidence" value="ECO:0007669"/>
    <property type="project" value="UniProtKB-SubCell"/>
</dbReference>
<accession>A0A1B1E029</accession>
<feature type="region of interest" description="Disordered" evidence="5">
    <location>
        <begin position="147"/>
        <end position="197"/>
    </location>
</feature>
<proteinExistence type="predicted"/>
<feature type="region of interest" description="Disordered" evidence="5">
    <location>
        <begin position="425"/>
        <end position="511"/>
    </location>
</feature>
<feature type="compositionally biased region" description="Basic and acidic residues" evidence="5">
    <location>
        <begin position="20"/>
        <end position="42"/>
    </location>
</feature>
<name>A0A1B1E029_9APIC</name>
<evidence type="ECO:0000313" key="7">
    <source>
        <dbReference type="EMBL" id="ANQ08209.1"/>
    </source>
</evidence>
<evidence type="ECO:0000256" key="2">
    <source>
        <dbReference type="ARBA" id="ARBA00022448"/>
    </source>
</evidence>